<protein>
    <recommendedName>
        <fullName evidence="4">DUF4352 domain-containing protein</fullName>
    </recommendedName>
</protein>
<gene>
    <name evidence="5" type="ORF">SAMN04488107_2493</name>
</gene>
<sequence>MTYSPPVPQQPMPAPAPAKKPFYKRAWFIVLAVIAVIAIVAPKGGDSSGDSSTSGDAATTGGSAPADGSAAPADEPATSGESAADEASVGIGQPALDGDFQFVVNGVDCSQTSIGSEYLNEQAQGQFCIVDLAVTNIGSEAQSFLGDNAKLFNAEGQEFSADTEAAFYLPESSSLYEEINPGNTLASKVVFDVPAGMVPSSIELHDSMFSGGVTVALG</sequence>
<evidence type="ECO:0000313" key="5">
    <source>
        <dbReference type="EMBL" id="SNS42412.1"/>
    </source>
</evidence>
<evidence type="ECO:0000259" key="4">
    <source>
        <dbReference type="Pfam" id="PF11611"/>
    </source>
</evidence>
<feature type="compositionally biased region" description="Low complexity" evidence="2">
    <location>
        <begin position="44"/>
        <end position="74"/>
    </location>
</feature>
<dbReference type="RefSeq" id="WP_176449972.1">
    <property type="nucleotide sequence ID" value="NZ_FZOH01000004.1"/>
</dbReference>
<dbReference type="Gene3D" id="2.60.40.1240">
    <property type="match status" value="1"/>
</dbReference>
<keyword evidence="6" id="KW-1185">Reference proteome</keyword>
<evidence type="ECO:0000256" key="2">
    <source>
        <dbReference type="SAM" id="MobiDB-lite"/>
    </source>
</evidence>
<dbReference type="Proteomes" id="UP000198386">
    <property type="component" value="Unassembled WGS sequence"/>
</dbReference>
<organism evidence="5 6">
    <name type="scientific">Geodermatophilus saharensis</name>
    <dbReference type="NCBI Taxonomy" id="1137994"/>
    <lineage>
        <taxon>Bacteria</taxon>
        <taxon>Bacillati</taxon>
        <taxon>Actinomycetota</taxon>
        <taxon>Actinomycetes</taxon>
        <taxon>Geodermatophilales</taxon>
        <taxon>Geodermatophilaceae</taxon>
        <taxon>Geodermatophilus</taxon>
    </lineage>
</organism>
<reference evidence="6" key="1">
    <citation type="submission" date="2017-06" db="EMBL/GenBank/DDBJ databases">
        <authorList>
            <person name="Varghese N."/>
            <person name="Submissions S."/>
        </authorList>
    </citation>
    <scope>NUCLEOTIDE SEQUENCE [LARGE SCALE GENOMIC DNA]</scope>
    <source>
        <strain evidence="6">DSM 45423</strain>
    </source>
</reference>
<dbReference type="InterPro" id="IPR029050">
    <property type="entry name" value="Immunoprotect_excell_Ig-like"/>
</dbReference>
<keyword evidence="3" id="KW-0812">Transmembrane</keyword>
<dbReference type="EMBL" id="FZOH01000004">
    <property type="protein sequence ID" value="SNS42412.1"/>
    <property type="molecule type" value="Genomic_DNA"/>
</dbReference>
<keyword evidence="3" id="KW-1133">Transmembrane helix</keyword>
<accession>A0A239EEU4</accession>
<dbReference type="InterPro" id="IPR029051">
    <property type="entry name" value="DUF4352"/>
</dbReference>
<evidence type="ECO:0000256" key="1">
    <source>
        <dbReference type="ARBA" id="ARBA00022729"/>
    </source>
</evidence>
<dbReference type="AlphaFoldDB" id="A0A239EEU4"/>
<feature type="transmembrane region" description="Helical" evidence="3">
    <location>
        <begin position="22"/>
        <end position="41"/>
    </location>
</feature>
<proteinExistence type="predicted"/>
<keyword evidence="1" id="KW-0732">Signal</keyword>
<feature type="region of interest" description="Disordered" evidence="2">
    <location>
        <begin position="44"/>
        <end position="88"/>
    </location>
</feature>
<feature type="domain" description="DUF4352" evidence="4">
    <location>
        <begin position="90"/>
        <end position="212"/>
    </location>
</feature>
<evidence type="ECO:0000256" key="3">
    <source>
        <dbReference type="SAM" id="Phobius"/>
    </source>
</evidence>
<dbReference type="Pfam" id="PF11611">
    <property type="entry name" value="DUF4352"/>
    <property type="match status" value="1"/>
</dbReference>
<keyword evidence="3" id="KW-0472">Membrane</keyword>
<evidence type="ECO:0000313" key="6">
    <source>
        <dbReference type="Proteomes" id="UP000198386"/>
    </source>
</evidence>
<name>A0A239EEU4_9ACTN</name>